<organism evidence="1 2">
    <name type="scientific">Sphagnum troendelagicum</name>
    <dbReference type="NCBI Taxonomy" id="128251"/>
    <lineage>
        <taxon>Eukaryota</taxon>
        <taxon>Viridiplantae</taxon>
        <taxon>Streptophyta</taxon>
        <taxon>Embryophyta</taxon>
        <taxon>Bryophyta</taxon>
        <taxon>Sphagnophytina</taxon>
        <taxon>Sphagnopsida</taxon>
        <taxon>Sphagnales</taxon>
        <taxon>Sphagnaceae</taxon>
        <taxon>Sphagnum</taxon>
    </lineage>
</organism>
<protein>
    <submittedName>
        <fullName evidence="1">Uncharacterized protein</fullName>
    </submittedName>
</protein>
<dbReference type="Proteomes" id="UP001497512">
    <property type="component" value="Chromosome 3"/>
</dbReference>
<feature type="non-terminal residue" evidence="1">
    <location>
        <position position="1"/>
    </location>
</feature>
<accession>A0ABP0UD86</accession>
<keyword evidence="2" id="KW-1185">Reference proteome</keyword>
<name>A0ABP0UD86_9BRYO</name>
<evidence type="ECO:0000313" key="1">
    <source>
        <dbReference type="EMBL" id="CAK9219277.1"/>
    </source>
</evidence>
<feature type="non-terminal residue" evidence="1">
    <location>
        <position position="127"/>
    </location>
</feature>
<reference evidence="1" key="1">
    <citation type="submission" date="2024-02" db="EMBL/GenBank/DDBJ databases">
        <authorList>
            <consortium name="ELIXIR-Norway"/>
            <consortium name="Elixir Norway"/>
        </authorList>
    </citation>
    <scope>NUCLEOTIDE SEQUENCE</scope>
</reference>
<evidence type="ECO:0000313" key="2">
    <source>
        <dbReference type="Proteomes" id="UP001497512"/>
    </source>
</evidence>
<sequence>MTKRKKKLKIETSIISVCLHSCNPIVASEKTPKKLKTQSSLFSPFPEHKQSQRDIVDRVERQVENIIFPFQNTCNPPLLLKDKRKLGLAAHHSHPLFFFQDILSISWILKEFVFQNPKPQPTQAKVL</sequence>
<proteinExistence type="predicted"/>
<dbReference type="EMBL" id="OZ019895">
    <property type="protein sequence ID" value="CAK9219277.1"/>
    <property type="molecule type" value="Genomic_DNA"/>
</dbReference>
<gene>
    <name evidence="1" type="ORF">CSSPTR1EN2_LOCUS14404</name>
</gene>